<dbReference type="GO" id="GO:0005737">
    <property type="term" value="C:cytoplasm"/>
    <property type="evidence" value="ECO:0007669"/>
    <property type="project" value="TreeGrafter"/>
</dbReference>
<reference evidence="3 4" key="1">
    <citation type="submission" date="2016-11" db="EMBL/GenBank/DDBJ databases">
        <title>Trade-off between light-utilization and light-protection in marine flavobacteria.</title>
        <authorList>
            <person name="Kumagai Y."/>
        </authorList>
    </citation>
    <scope>NUCLEOTIDE SEQUENCE [LARGE SCALE GENOMIC DNA]</scope>
    <source>
        <strain evidence="3 4">ATCC 700397</strain>
    </source>
</reference>
<accession>A0A2S7L052</accession>
<dbReference type="InterPro" id="IPR007557">
    <property type="entry name" value="PSP1_C"/>
</dbReference>
<dbReference type="RefSeq" id="WP_104810501.1">
    <property type="nucleotide sequence ID" value="NZ_MQUA01000013.1"/>
</dbReference>
<dbReference type="NCBIfam" id="NF041131">
    <property type="entry name" value="RicT_YaaT_fam"/>
    <property type="match status" value="1"/>
</dbReference>
<sequence length="516" mass="58358">MACGSCGTTENGVPKGCKSNGNCGTGTCGSGSEKLAVFDWLSNMTLPSGEKRFNIYEVRFKNGRKHFFKNTENLTISMGDVVAVESSPGHDIGIVSLGGELVRVQMKKRNITEDHEDVKKIYRKASQKDIDIWQASRDKEEETQRRGREILGRLGLQMKLSDVEYQGDGNKATFYYTAETRVDFRQLIRDLASAFSIRVEMKQVGARQEAARLGGIGSCGRELCCSTWLTDFRKVSTSAARYQQLSLNPLKLAGQCGKLKCCLNYELDSYLDALKSFPKQELVLKTEKGEAVFIKMDIFKKHLWYTYKEERFKWFRLTLDQVQEIIELNKKNEKSISLEEYESEIEIPKTVNFEDAVGQDSLTRFDEPKASKRRKNNRNKKPVVAAVNSQRENTNKPQQNRNPNPNRKPRPASSDANAVQDVVKKKPQKRKPRPVAEDANTTKDSVQKNPQPRKPIPAVKPKGEVKLKTEVNPKVADSSNQPNQPIGEGASANKPRRNNRNRKNNKPKNGENPQEK</sequence>
<dbReference type="InterPro" id="IPR047767">
    <property type="entry name" value="PSP1-like"/>
</dbReference>
<feature type="region of interest" description="Disordered" evidence="1">
    <location>
        <begin position="362"/>
        <end position="516"/>
    </location>
</feature>
<dbReference type="Pfam" id="PF04468">
    <property type="entry name" value="PSP1"/>
    <property type="match status" value="1"/>
</dbReference>
<feature type="compositionally biased region" description="Basic residues" evidence="1">
    <location>
        <begin position="494"/>
        <end position="506"/>
    </location>
</feature>
<comment type="caution">
    <text evidence="3">The sequence shown here is derived from an EMBL/GenBank/DDBJ whole genome shotgun (WGS) entry which is preliminary data.</text>
</comment>
<dbReference type="OrthoDB" id="9779344at2"/>
<dbReference type="PANTHER" id="PTHR43830">
    <property type="entry name" value="PROTEIN PSP1"/>
    <property type="match status" value="1"/>
</dbReference>
<feature type="compositionally biased region" description="Low complexity" evidence="1">
    <location>
        <begin position="395"/>
        <end position="405"/>
    </location>
</feature>
<evidence type="ECO:0000313" key="3">
    <source>
        <dbReference type="EMBL" id="PQB08299.1"/>
    </source>
</evidence>
<feature type="compositionally biased region" description="Basic and acidic residues" evidence="1">
    <location>
        <begin position="461"/>
        <end position="471"/>
    </location>
</feature>
<dbReference type="PROSITE" id="PS51411">
    <property type="entry name" value="PSP1_C"/>
    <property type="match status" value="1"/>
</dbReference>
<dbReference type="PANTHER" id="PTHR43830:SF3">
    <property type="entry name" value="PROTEIN PSP1"/>
    <property type="match status" value="1"/>
</dbReference>
<evidence type="ECO:0000256" key="1">
    <source>
        <dbReference type="SAM" id="MobiDB-lite"/>
    </source>
</evidence>
<gene>
    <name evidence="3" type="ORF">BST83_15070</name>
</gene>
<name>A0A2S7L052_9FLAO</name>
<dbReference type="EMBL" id="MQUA01000013">
    <property type="protein sequence ID" value="PQB08299.1"/>
    <property type="molecule type" value="Genomic_DNA"/>
</dbReference>
<dbReference type="Proteomes" id="UP000239522">
    <property type="component" value="Unassembled WGS sequence"/>
</dbReference>
<proteinExistence type="predicted"/>
<organism evidence="3 4">
    <name type="scientific">Polaribacter filamentus</name>
    <dbReference type="NCBI Taxonomy" id="53483"/>
    <lineage>
        <taxon>Bacteria</taxon>
        <taxon>Pseudomonadati</taxon>
        <taxon>Bacteroidota</taxon>
        <taxon>Flavobacteriia</taxon>
        <taxon>Flavobacteriales</taxon>
        <taxon>Flavobacteriaceae</taxon>
    </lineage>
</organism>
<evidence type="ECO:0000313" key="4">
    <source>
        <dbReference type="Proteomes" id="UP000239522"/>
    </source>
</evidence>
<evidence type="ECO:0000259" key="2">
    <source>
        <dbReference type="PROSITE" id="PS51411"/>
    </source>
</evidence>
<dbReference type="AlphaFoldDB" id="A0A2S7L052"/>
<feature type="compositionally biased region" description="Basic residues" evidence="1">
    <location>
        <begin position="371"/>
        <end position="381"/>
    </location>
</feature>
<protein>
    <recommendedName>
        <fullName evidence="2">PSP1 C-terminal domain-containing protein</fullName>
    </recommendedName>
</protein>
<keyword evidence="4" id="KW-1185">Reference proteome</keyword>
<feature type="domain" description="PSP1 C-terminal" evidence="2">
    <location>
        <begin position="119"/>
        <end position="204"/>
    </location>
</feature>